<name>A0A2S8FZF3_9BACT</name>
<sequence>MSAIWSSANYASREASFARQLQQKGFTVLTARMTGGPFRWAVSDEEDLYVASIYLDVDRFDGSLVGERAQLVGSHAWENIRRCQHVNYLGLAYSDVDTDAILSLRSQPQSLDLTGTDVDDRLLRELADFANQCKLIRLKNTQVTDEGLRHWNHCTSLREFAVGGPQISDAGISQFCHCRNLARIAVSGRQVCGTFLHEFRHAKTLERLSIDDCPNFDLGNLKYLKEIRSPEFDIACKPAALPIECIQQSSIRRLTILWDAQLDEADQTAIEKLKANTNRACYPDGIRYVVVKPTN</sequence>
<proteinExistence type="predicted"/>
<comment type="caution">
    <text evidence="1">The sequence shown here is derived from an EMBL/GenBank/DDBJ whole genome shotgun (WGS) entry which is preliminary data.</text>
</comment>
<evidence type="ECO:0000313" key="2">
    <source>
        <dbReference type="Proteomes" id="UP000238322"/>
    </source>
</evidence>
<dbReference type="InterPro" id="IPR032675">
    <property type="entry name" value="LRR_dom_sf"/>
</dbReference>
<dbReference type="AlphaFoldDB" id="A0A2S8FZF3"/>
<dbReference type="SUPFAM" id="SSF52047">
    <property type="entry name" value="RNI-like"/>
    <property type="match status" value="1"/>
</dbReference>
<organism evidence="1 2">
    <name type="scientific">Blastopirellula marina</name>
    <dbReference type="NCBI Taxonomy" id="124"/>
    <lineage>
        <taxon>Bacteria</taxon>
        <taxon>Pseudomonadati</taxon>
        <taxon>Planctomycetota</taxon>
        <taxon>Planctomycetia</taxon>
        <taxon>Pirellulales</taxon>
        <taxon>Pirellulaceae</taxon>
        <taxon>Blastopirellula</taxon>
    </lineage>
</organism>
<gene>
    <name evidence="1" type="ORF">C5Y83_06370</name>
</gene>
<dbReference type="EMBL" id="PUHY01000005">
    <property type="protein sequence ID" value="PQO37566.1"/>
    <property type="molecule type" value="Genomic_DNA"/>
</dbReference>
<dbReference type="Gene3D" id="3.80.10.10">
    <property type="entry name" value="Ribonuclease Inhibitor"/>
    <property type="match status" value="1"/>
</dbReference>
<evidence type="ECO:0000313" key="1">
    <source>
        <dbReference type="EMBL" id="PQO37566.1"/>
    </source>
</evidence>
<dbReference type="Proteomes" id="UP000238322">
    <property type="component" value="Unassembled WGS sequence"/>
</dbReference>
<accession>A0A2S8FZF3</accession>
<reference evidence="1 2" key="1">
    <citation type="submission" date="2018-02" db="EMBL/GenBank/DDBJ databases">
        <title>Comparative genomes isolates from brazilian mangrove.</title>
        <authorList>
            <person name="Araujo J.E."/>
            <person name="Taketani R.G."/>
            <person name="Silva M.C.P."/>
            <person name="Loureco M.V."/>
            <person name="Andreote F.D."/>
        </authorList>
    </citation>
    <scope>NUCLEOTIDE SEQUENCE [LARGE SCALE GENOMIC DNA]</scope>
    <source>
        <strain evidence="1 2">Hex-1 MGV</strain>
    </source>
</reference>
<protein>
    <submittedName>
        <fullName evidence="1">Uncharacterized protein</fullName>
    </submittedName>
</protein>